<feature type="non-terminal residue" evidence="2">
    <location>
        <position position="692"/>
    </location>
</feature>
<proteinExistence type="predicted"/>
<protein>
    <submittedName>
        <fullName evidence="2">Uncharacterized protein</fullName>
    </submittedName>
</protein>
<accession>X6N241</accession>
<name>X6N241_RETFI</name>
<gene>
    <name evidence="2" type="ORF">RFI_16881</name>
</gene>
<sequence>MESKNEEKQTKSYKLGDNTKDSGMKKKRRHKKYLPIITVKTAPVKLLQLHASFMVRMVSIRWDYLGFASNHETRLLHLNIIDKNALARENNKRRESTLAPPSKDGMRWSSGEDSDTIVDVSKKRKREGRKQQGGRSLRTKAPTERQTDIKNGDVMVMNTLSSTDSEDIEEVATNAQNPLWNEDMEEDKSAPKPVESQSKTAPTSAVAPFSSALNMTVNVVFDSNGCPSMKHHASSYLIIPTVYEYNRLCSGQDSTDNFDASTSLMAMLGENRPFAMLANFPDHAHRVELTEALVAESLLSGNTNWINHLQSNLVIVNVPKQPPPSSSSSSSSIDPTDESTISLTNSNSKIIVVTEDTQSLFHKKKRSFEPFSTQIYKHRYDLWLQAQNLTLDTTKIANEIITRTQSTFEIKQLKLLAHIRFAQVHRIHHLQVVEPTPWEVTQKQKSAHKQSNHNHLYYNSSPSSLQRMPMRFLVGTNTAVHVYNLRTKKLEYSISFQQNIVKTYLQDAFLFVLTESDICVYSSYTSEKSGVSSPILLLWKHPLLRMRGMQILNTNKFVLEFGSQTSQNRFGINADGKTLQSDQFDLRMRLQNPNDPNKRPTTIFEESSPKNVLLFEWAQSTEMIISLVNKCHEFMLESNYSSARQLVFFALKIISMRKSQLYPFLRLLRKRAQKKFHSALALHSQDNPQVVV</sequence>
<comment type="caution">
    <text evidence="2">The sequence shown here is derived from an EMBL/GenBank/DDBJ whole genome shotgun (WGS) entry which is preliminary data.</text>
</comment>
<feature type="compositionally biased region" description="Basic and acidic residues" evidence="1">
    <location>
        <begin position="1"/>
        <end position="10"/>
    </location>
</feature>
<dbReference type="AlphaFoldDB" id="X6N241"/>
<keyword evidence="3" id="KW-1185">Reference proteome</keyword>
<feature type="region of interest" description="Disordered" evidence="1">
    <location>
        <begin position="317"/>
        <end position="341"/>
    </location>
</feature>
<evidence type="ECO:0000313" key="3">
    <source>
        <dbReference type="Proteomes" id="UP000023152"/>
    </source>
</evidence>
<feature type="region of interest" description="Disordered" evidence="1">
    <location>
        <begin position="1"/>
        <end position="29"/>
    </location>
</feature>
<evidence type="ECO:0000256" key="1">
    <source>
        <dbReference type="SAM" id="MobiDB-lite"/>
    </source>
</evidence>
<feature type="compositionally biased region" description="Basic and acidic residues" evidence="1">
    <location>
        <begin position="141"/>
        <end position="151"/>
    </location>
</feature>
<dbReference type="EMBL" id="ASPP01012718">
    <property type="protein sequence ID" value="ETO20335.1"/>
    <property type="molecule type" value="Genomic_DNA"/>
</dbReference>
<feature type="region of interest" description="Disordered" evidence="1">
    <location>
        <begin position="90"/>
        <end position="154"/>
    </location>
</feature>
<feature type="region of interest" description="Disordered" evidence="1">
    <location>
        <begin position="179"/>
        <end position="204"/>
    </location>
</feature>
<dbReference type="Proteomes" id="UP000023152">
    <property type="component" value="Unassembled WGS sequence"/>
</dbReference>
<reference evidence="2 3" key="1">
    <citation type="journal article" date="2013" name="Curr. Biol.">
        <title>The Genome of the Foraminiferan Reticulomyxa filosa.</title>
        <authorList>
            <person name="Glockner G."/>
            <person name="Hulsmann N."/>
            <person name="Schleicher M."/>
            <person name="Noegel A.A."/>
            <person name="Eichinger L."/>
            <person name="Gallinger C."/>
            <person name="Pawlowski J."/>
            <person name="Sierra R."/>
            <person name="Euteneuer U."/>
            <person name="Pillet L."/>
            <person name="Moustafa A."/>
            <person name="Platzer M."/>
            <person name="Groth M."/>
            <person name="Szafranski K."/>
            <person name="Schliwa M."/>
        </authorList>
    </citation>
    <scope>NUCLEOTIDE SEQUENCE [LARGE SCALE GENOMIC DNA]</scope>
</reference>
<organism evidence="2 3">
    <name type="scientific">Reticulomyxa filosa</name>
    <dbReference type="NCBI Taxonomy" id="46433"/>
    <lineage>
        <taxon>Eukaryota</taxon>
        <taxon>Sar</taxon>
        <taxon>Rhizaria</taxon>
        <taxon>Retaria</taxon>
        <taxon>Foraminifera</taxon>
        <taxon>Monothalamids</taxon>
        <taxon>Reticulomyxidae</taxon>
        <taxon>Reticulomyxa</taxon>
    </lineage>
</organism>
<evidence type="ECO:0000313" key="2">
    <source>
        <dbReference type="EMBL" id="ETO20335.1"/>
    </source>
</evidence>
<feature type="compositionally biased region" description="Low complexity" evidence="1">
    <location>
        <begin position="326"/>
        <end position="341"/>
    </location>
</feature>